<feature type="transmembrane region" description="Helical" evidence="7">
    <location>
        <begin position="16"/>
        <end position="42"/>
    </location>
</feature>
<dbReference type="PANTHER" id="PTHR23513">
    <property type="entry name" value="INTEGRAL MEMBRANE EFFLUX PROTEIN-RELATED"/>
    <property type="match status" value="1"/>
</dbReference>
<name>A0ABY5Z5C5_9ACTN</name>
<feature type="transmembrane region" description="Helical" evidence="7">
    <location>
        <begin position="168"/>
        <end position="191"/>
    </location>
</feature>
<evidence type="ECO:0000256" key="2">
    <source>
        <dbReference type="ARBA" id="ARBA00022448"/>
    </source>
</evidence>
<feature type="transmembrane region" description="Helical" evidence="7">
    <location>
        <begin position="313"/>
        <end position="333"/>
    </location>
</feature>
<dbReference type="RefSeq" id="WP_260725534.1">
    <property type="nucleotide sequence ID" value="NZ_BAAABS010000059.1"/>
</dbReference>
<reference evidence="9" key="1">
    <citation type="submission" date="2021-04" db="EMBL/GenBank/DDBJ databases">
        <title>Biosynthetic gene clusters of Dactylosporangioum roseum.</title>
        <authorList>
            <person name="Hartkoorn R.C."/>
            <person name="Beaudoing E."/>
            <person name="Hot D."/>
            <person name="Moureu S."/>
        </authorList>
    </citation>
    <scope>NUCLEOTIDE SEQUENCE</scope>
    <source>
        <strain evidence="9">NRRL B-16295</strain>
    </source>
</reference>
<evidence type="ECO:0000256" key="1">
    <source>
        <dbReference type="ARBA" id="ARBA00004651"/>
    </source>
</evidence>
<comment type="subcellular location">
    <subcellularLocation>
        <location evidence="1">Cell membrane</location>
        <topology evidence="1">Multi-pass membrane protein</topology>
    </subcellularLocation>
</comment>
<feature type="transmembrane region" description="Helical" evidence="7">
    <location>
        <begin position="289"/>
        <end position="307"/>
    </location>
</feature>
<keyword evidence="3" id="KW-1003">Cell membrane</keyword>
<dbReference type="PANTHER" id="PTHR23513:SF6">
    <property type="entry name" value="MAJOR FACILITATOR SUPERFAMILY ASSOCIATED DOMAIN-CONTAINING PROTEIN"/>
    <property type="match status" value="1"/>
</dbReference>
<evidence type="ECO:0000256" key="5">
    <source>
        <dbReference type="ARBA" id="ARBA00022989"/>
    </source>
</evidence>
<dbReference type="Proteomes" id="UP001058271">
    <property type="component" value="Chromosome"/>
</dbReference>
<dbReference type="SUPFAM" id="SSF103473">
    <property type="entry name" value="MFS general substrate transporter"/>
    <property type="match status" value="1"/>
</dbReference>
<evidence type="ECO:0000259" key="8">
    <source>
        <dbReference type="PROSITE" id="PS50850"/>
    </source>
</evidence>
<feature type="transmembrane region" description="Helical" evidence="7">
    <location>
        <begin position="108"/>
        <end position="129"/>
    </location>
</feature>
<feature type="transmembrane region" description="Helical" evidence="7">
    <location>
        <begin position="225"/>
        <end position="248"/>
    </location>
</feature>
<keyword evidence="10" id="KW-1185">Reference proteome</keyword>
<organism evidence="9 10">
    <name type="scientific">Dactylosporangium roseum</name>
    <dbReference type="NCBI Taxonomy" id="47989"/>
    <lineage>
        <taxon>Bacteria</taxon>
        <taxon>Bacillati</taxon>
        <taxon>Actinomycetota</taxon>
        <taxon>Actinomycetes</taxon>
        <taxon>Micromonosporales</taxon>
        <taxon>Micromonosporaceae</taxon>
        <taxon>Dactylosporangium</taxon>
    </lineage>
</organism>
<evidence type="ECO:0000313" key="9">
    <source>
        <dbReference type="EMBL" id="UWZ36210.1"/>
    </source>
</evidence>
<keyword evidence="6 7" id="KW-0472">Membrane</keyword>
<accession>A0ABY5Z5C5</accession>
<dbReference type="CDD" id="cd06173">
    <property type="entry name" value="MFS_MefA_like"/>
    <property type="match status" value="1"/>
</dbReference>
<dbReference type="Gene3D" id="1.20.1250.20">
    <property type="entry name" value="MFS general substrate transporter like domains"/>
    <property type="match status" value="1"/>
</dbReference>
<keyword evidence="4 7" id="KW-0812">Transmembrane</keyword>
<evidence type="ECO:0000256" key="7">
    <source>
        <dbReference type="SAM" id="Phobius"/>
    </source>
</evidence>
<dbReference type="PROSITE" id="PS50850">
    <property type="entry name" value="MFS"/>
    <property type="match status" value="1"/>
</dbReference>
<evidence type="ECO:0000313" key="10">
    <source>
        <dbReference type="Proteomes" id="UP001058271"/>
    </source>
</evidence>
<dbReference type="InterPro" id="IPR036259">
    <property type="entry name" value="MFS_trans_sf"/>
</dbReference>
<sequence>MRAGPGLLAHRDFRQLLFAVSISQVGSQIGLVALPLVAVITLRASALEVGLLAACETAAFLLIGLAAGAWVDRLRRRDVLIVGDLGRAVVLGSVPVAWLAGVLTMPQLYVVGLVAGVLTVFFDVAYQSYLPFLVSKEHLVDGNAKLEVVHSGAQLGGPPLGGVLVQAFTAPFAVAVDALSFLASALFLGFVRRREPVPPKPPRGQLGREVLEGIRFVLGHRLLRAIAMTTGTTNLFSAGFQAMLLLYLARELGLSPGVIGLFMATFGIGALLGALAIKPVVGLLGQGPALVISVLISGLMVFLIPLAQPGWLLWLAGAASVVDGTCIVIYNVTQVSFRQSVTPERLLGRMNATMRFVVWGTMPLGAILGGALGGWLGVREAMWIGCAGMLLAVLPVALSPLRSMRVLEEEPATR</sequence>
<feature type="transmembrane region" description="Helical" evidence="7">
    <location>
        <begin position="49"/>
        <end position="67"/>
    </location>
</feature>
<feature type="transmembrane region" description="Helical" evidence="7">
    <location>
        <begin position="79"/>
        <end position="101"/>
    </location>
</feature>
<dbReference type="InterPro" id="IPR010290">
    <property type="entry name" value="TM_effector"/>
</dbReference>
<gene>
    <name evidence="9" type="ORF">Drose_35010</name>
</gene>
<evidence type="ECO:0000256" key="6">
    <source>
        <dbReference type="ARBA" id="ARBA00023136"/>
    </source>
</evidence>
<feature type="transmembrane region" description="Helical" evidence="7">
    <location>
        <begin position="254"/>
        <end position="277"/>
    </location>
</feature>
<feature type="transmembrane region" description="Helical" evidence="7">
    <location>
        <begin position="381"/>
        <end position="398"/>
    </location>
</feature>
<evidence type="ECO:0000256" key="4">
    <source>
        <dbReference type="ARBA" id="ARBA00022692"/>
    </source>
</evidence>
<dbReference type="EMBL" id="CP073721">
    <property type="protein sequence ID" value="UWZ36210.1"/>
    <property type="molecule type" value="Genomic_DNA"/>
</dbReference>
<dbReference type="InterPro" id="IPR020846">
    <property type="entry name" value="MFS_dom"/>
</dbReference>
<dbReference type="Pfam" id="PF05977">
    <property type="entry name" value="MFS_3"/>
    <property type="match status" value="1"/>
</dbReference>
<keyword evidence="2" id="KW-0813">Transport</keyword>
<feature type="domain" description="Major facilitator superfamily (MFS) profile" evidence="8">
    <location>
        <begin position="223"/>
        <end position="414"/>
    </location>
</feature>
<evidence type="ECO:0000256" key="3">
    <source>
        <dbReference type="ARBA" id="ARBA00022475"/>
    </source>
</evidence>
<keyword evidence="5 7" id="KW-1133">Transmembrane helix</keyword>
<feature type="transmembrane region" description="Helical" evidence="7">
    <location>
        <begin position="354"/>
        <end position="375"/>
    </location>
</feature>
<protein>
    <submittedName>
        <fullName evidence="9">MFS transporter</fullName>
    </submittedName>
</protein>
<proteinExistence type="predicted"/>